<proteinExistence type="predicted"/>
<accession>A0A1A0MGR4</accession>
<sequence>MSRAIPLRPQSPLHSNDCSVAAVRDAITAEFDAVPFLGELTCSHTSVVAGAVEEIVFTYTVGRSGIADSGWLKLCFRYYSDWDLQTADPAGRDYASAQLVSRSLVGRASEAGAATVQQLAVRYDVKGGERPFQKSLLIHAVDGYLRPGDVIEIRLGDRRFGGPGTRVQTFVEDDFEVHLFVDPLGTSRMARAGVNRLAIVPGPPERVVVRGPRLVRSDAGTVTLRAHLQDRWGNACTDTAATLRALIDGATAAEAHTPSAGWASVSLVVPARAAHIEVVADTRADVRPADTVLDVIDDLPAPRAFFTDLHVHSNDTVGTQDTAWNLRYARDIGALDVVGYTANDFQITDEAWIDVVDACRAISSDGSLVCFPGVEWCGTAGVGGDHNVVFLGDDTTLARSLEWHQGMASTVPTPQTWPITELYAAYEKDPDSYLLIPHVGGRRAILDWHHPELERLIEVHSSWGSSPWFLEDALARGLRLGASAASDEHRGRPGGGAPGANIFGGFGGLTGVLAPQLTKADVGRTLRARRTWATTGARAVALLRSGDAWMGDEIDTEDDELNVDYALYGTSGWDEIAIYDSTGRLWQRNLHNETGLSDELVRIRWGGARHRDRYRWATWSGEVRVTGTELLDVTPWAAAHPEQHFDAAGEAVRWRTTTYGSDVGIVMRLADLAAARFRIQASVHEDGLHVEREFSGAELIRAGHIETAMGGLNLRLRAERVAEFSGLPTTVTGDLVLGLPPGTSATYVRATQSDGHQVWTSPLFVTRSGGQTRCPEPA</sequence>
<dbReference type="Proteomes" id="UP000093962">
    <property type="component" value="Unassembled WGS sequence"/>
</dbReference>
<organism evidence="1 2">
    <name type="scientific">Mycolicibacterium mucogenicum</name>
    <name type="common">Mycobacterium mucogenicum</name>
    <dbReference type="NCBI Taxonomy" id="56689"/>
    <lineage>
        <taxon>Bacteria</taxon>
        <taxon>Bacillati</taxon>
        <taxon>Actinomycetota</taxon>
        <taxon>Actinomycetes</taxon>
        <taxon>Mycobacteriales</taxon>
        <taxon>Mycobacteriaceae</taxon>
        <taxon>Mycolicibacterium</taxon>
    </lineage>
</organism>
<reference evidence="1 2" key="1">
    <citation type="submission" date="2016-06" db="EMBL/GenBank/DDBJ databases">
        <authorList>
            <person name="Kjaerup R.B."/>
            <person name="Dalgaard T.S."/>
            <person name="Juul-Madsen H.R."/>
        </authorList>
    </citation>
    <scope>NUCLEOTIDE SEQUENCE [LARGE SCALE GENOMIC DNA]</scope>
    <source>
        <strain evidence="1 2">1199456.5</strain>
    </source>
</reference>
<dbReference type="InterPro" id="IPR016195">
    <property type="entry name" value="Pol/histidinol_Pase-like"/>
</dbReference>
<dbReference type="SUPFAM" id="SSF89550">
    <property type="entry name" value="PHP domain-like"/>
    <property type="match status" value="1"/>
</dbReference>
<dbReference type="OrthoDB" id="543560at2"/>
<dbReference type="AlphaFoldDB" id="A0A1A0MGR4"/>
<gene>
    <name evidence="1" type="ORF">A5642_02570</name>
</gene>
<evidence type="ECO:0008006" key="3">
    <source>
        <dbReference type="Google" id="ProtNLM"/>
    </source>
</evidence>
<evidence type="ECO:0000313" key="1">
    <source>
        <dbReference type="EMBL" id="OBA84216.1"/>
    </source>
</evidence>
<dbReference type="RefSeq" id="WP_064859913.1">
    <property type="nucleotide sequence ID" value="NZ_LZSF01000201.1"/>
</dbReference>
<evidence type="ECO:0000313" key="2">
    <source>
        <dbReference type="Proteomes" id="UP000093962"/>
    </source>
</evidence>
<comment type="caution">
    <text evidence="1">The sequence shown here is derived from an EMBL/GenBank/DDBJ whole genome shotgun (WGS) entry which is preliminary data.</text>
</comment>
<dbReference type="Gene3D" id="3.20.20.140">
    <property type="entry name" value="Metal-dependent hydrolases"/>
    <property type="match status" value="1"/>
</dbReference>
<dbReference type="EMBL" id="LZSF01000201">
    <property type="protein sequence ID" value="OBA84216.1"/>
    <property type="molecule type" value="Genomic_DNA"/>
</dbReference>
<protein>
    <recommendedName>
        <fullName evidence="3">DUF3604 domain-containing protein</fullName>
    </recommendedName>
</protein>
<name>A0A1A0MGR4_MYCMU</name>